<reference evidence="4" key="1">
    <citation type="submission" date="2016-07" db="EMBL/GenBank/DDBJ databases">
        <title>Frankia sp. NRRL B-16219 Genome sequencing.</title>
        <authorList>
            <person name="Ghodhbane-Gtari F."/>
            <person name="Swanson E."/>
            <person name="Gueddou A."/>
            <person name="Louati M."/>
            <person name="Nouioui I."/>
            <person name="Hezbri K."/>
            <person name="Abebe-Akele F."/>
            <person name="Simpson S."/>
            <person name="Morris K."/>
            <person name="Thomas K."/>
            <person name="Gtari M."/>
            <person name="Tisa L.S."/>
        </authorList>
    </citation>
    <scope>NUCLEOTIDE SEQUENCE [LARGE SCALE GENOMIC DNA]</scope>
    <source>
        <strain evidence="4">NRRL B-16219</strain>
    </source>
</reference>
<feature type="compositionally biased region" description="Low complexity" evidence="2">
    <location>
        <begin position="244"/>
        <end position="255"/>
    </location>
</feature>
<accession>A0A1S1Q421</accession>
<evidence type="ECO:0008006" key="5">
    <source>
        <dbReference type="Google" id="ProtNLM"/>
    </source>
</evidence>
<evidence type="ECO:0000256" key="1">
    <source>
        <dbReference type="SAM" id="Coils"/>
    </source>
</evidence>
<sequence>MGAHHRRESPGAAMDRPTFDEAPQGYDPRQVDEYLGVLWRYASEVTSRAAAAEAALRHERDRREAEARLAEGLPAQAGGRIGLMLEIAQREAEDIIAGARHLAESALEEAVAQAGANHPIVREAREQAEKLILDAVEESRRLALTRHEDLEAEIVRGTHSLEALRRQQGEIIGAVLRLRRLLGGDEIDRAVTDLARAGVSPDGVAADSGLDGRRGGRADAGAPAGPNLAGAPSVDPSADPFTPGRPAAGPGHPAAPEQPGPPGQPGSQPQPGGAASSLHFPASDHAGHTGGVDSAGDPLRGPGGTGHAGAGHLGTGHTSAGHAGTGHTGTSHLGAGSVGAGHVGASRAGASAPAGATSSGGSTGGTWAASSRLTAETGPAAPSAAATVGSATVGARRGPGRHRQQQRDVPEAEPYPTELAGGFVPGGPAAGGAGTGPVRMPAAGYRPAAEEDILDAEIVEE</sequence>
<feature type="compositionally biased region" description="Gly residues" evidence="2">
    <location>
        <begin position="301"/>
        <end position="314"/>
    </location>
</feature>
<feature type="region of interest" description="Disordered" evidence="2">
    <location>
        <begin position="200"/>
        <end position="444"/>
    </location>
</feature>
<feature type="compositionally biased region" description="Low complexity" evidence="2">
    <location>
        <begin position="219"/>
        <end position="232"/>
    </location>
</feature>
<keyword evidence="1" id="KW-0175">Coiled coil</keyword>
<feature type="compositionally biased region" description="Low complexity" evidence="2">
    <location>
        <begin position="343"/>
        <end position="396"/>
    </location>
</feature>
<dbReference type="OrthoDB" id="3215152at2"/>
<evidence type="ECO:0000256" key="2">
    <source>
        <dbReference type="SAM" id="MobiDB-lite"/>
    </source>
</evidence>
<organism evidence="3 4">
    <name type="scientific">Parafrankia soli</name>
    <dbReference type="NCBI Taxonomy" id="2599596"/>
    <lineage>
        <taxon>Bacteria</taxon>
        <taxon>Bacillati</taxon>
        <taxon>Actinomycetota</taxon>
        <taxon>Actinomycetes</taxon>
        <taxon>Frankiales</taxon>
        <taxon>Frankiaceae</taxon>
        <taxon>Parafrankia</taxon>
    </lineage>
</organism>
<feature type="compositionally biased region" description="Low complexity" evidence="2">
    <location>
        <begin position="265"/>
        <end position="275"/>
    </location>
</feature>
<keyword evidence="4" id="KW-1185">Reference proteome</keyword>
<dbReference type="Proteomes" id="UP000179769">
    <property type="component" value="Unassembled WGS sequence"/>
</dbReference>
<dbReference type="CDD" id="cd06503">
    <property type="entry name" value="ATP-synt_Fo_b"/>
    <property type="match status" value="1"/>
</dbReference>
<protein>
    <recommendedName>
        <fullName evidence="5">Cell division protein DivIVA</fullName>
    </recommendedName>
</protein>
<dbReference type="AlphaFoldDB" id="A0A1S1Q421"/>
<feature type="coiled-coil region" evidence="1">
    <location>
        <begin position="121"/>
        <end position="167"/>
    </location>
</feature>
<dbReference type="RefSeq" id="WP_071063572.1">
    <property type="nucleotide sequence ID" value="NZ_MAXA01000213.1"/>
</dbReference>
<dbReference type="EMBL" id="MAXA01000213">
    <property type="protein sequence ID" value="OHV28231.1"/>
    <property type="molecule type" value="Genomic_DNA"/>
</dbReference>
<evidence type="ECO:0000313" key="3">
    <source>
        <dbReference type="EMBL" id="OHV28231.1"/>
    </source>
</evidence>
<name>A0A1S1Q421_9ACTN</name>
<proteinExistence type="predicted"/>
<comment type="caution">
    <text evidence="3">The sequence shown here is derived from an EMBL/GenBank/DDBJ whole genome shotgun (WGS) entry which is preliminary data.</text>
</comment>
<feature type="region of interest" description="Disordered" evidence="2">
    <location>
        <begin position="1"/>
        <end position="27"/>
    </location>
</feature>
<feature type="compositionally biased region" description="Gly residues" evidence="2">
    <location>
        <begin position="423"/>
        <end position="435"/>
    </location>
</feature>
<evidence type="ECO:0000313" key="4">
    <source>
        <dbReference type="Proteomes" id="UP000179769"/>
    </source>
</evidence>
<gene>
    <name evidence="3" type="ORF">BBK14_03445</name>
</gene>